<comment type="caution">
    <text evidence="2">The sequence shown here is derived from an EMBL/GenBank/DDBJ whole genome shotgun (WGS) entry which is preliminary data.</text>
</comment>
<gene>
    <name evidence="2" type="ORF">PHMEG_0007833</name>
</gene>
<organism evidence="2 3">
    <name type="scientific">Phytophthora megakarya</name>
    <dbReference type="NCBI Taxonomy" id="4795"/>
    <lineage>
        <taxon>Eukaryota</taxon>
        <taxon>Sar</taxon>
        <taxon>Stramenopiles</taxon>
        <taxon>Oomycota</taxon>
        <taxon>Peronosporomycetes</taxon>
        <taxon>Peronosporales</taxon>
        <taxon>Peronosporaceae</taxon>
        <taxon>Phytophthora</taxon>
    </lineage>
</organism>
<feature type="region of interest" description="Disordered" evidence="1">
    <location>
        <begin position="82"/>
        <end position="104"/>
    </location>
</feature>
<feature type="non-terminal residue" evidence="2">
    <location>
        <position position="1"/>
    </location>
</feature>
<name>A0A225WLX3_9STRA</name>
<evidence type="ECO:0000256" key="1">
    <source>
        <dbReference type="SAM" id="MobiDB-lite"/>
    </source>
</evidence>
<accession>A0A225WLX3</accession>
<proteinExistence type="predicted"/>
<protein>
    <submittedName>
        <fullName evidence="2">Uncharacterized protein</fullName>
    </submittedName>
</protein>
<sequence length="236" mass="26405">WQMLQAAGWPSGMCRHRPYVMPAVKGRLGTSRQEIDFFVGEYWAYIDISLDKSNVYLYLGEEKVMKFGRKASKLQLAGTTVPLSLPEPTEDAATPQPEPQFPSTRPVDIQTLIRSQSVSQADATPRPMTQPPDVVLLPATQDACTTEDSLAVAYRMVHNLDIDLVQSSPAVFDLIIIIKSEEEKVDEDHGHQEGIDEFDCDQFIGAMRSEKLFGPVHADDVNISEHCPELTMKWSL</sequence>
<dbReference type="EMBL" id="NBNE01000637">
    <property type="protein sequence ID" value="OWZ18129.1"/>
    <property type="molecule type" value="Genomic_DNA"/>
</dbReference>
<dbReference type="OrthoDB" id="129882at2759"/>
<keyword evidence="3" id="KW-1185">Reference proteome</keyword>
<evidence type="ECO:0000313" key="2">
    <source>
        <dbReference type="EMBL" id="OWZ18129.1"/>
    </source>
</evidence>
<dbReference type="AlphaFoldDB" id="A0A225WLX3"/>
<reference evidence="3" key="1">
    <citation type="submission" date="2017-03" db="EMBL/GenBank/DDBJ databases">
        <title>Phytopthora megakarya and P. palmivora, two closely related causual agents of cacao black pod achieved similar genome size and gene model numbers by different mechanisms.</title>
        <authorList>
            <person name="Ali S."/>
            <person name="Shao J."/>
            <person name="Larry D.J."/>
            <person name="Kronmiller B."/>
            <person name="Shen D."/>
            <person name="Strem M.D."/>
            <person name="Melnick R.L."/>
            <person name="Guiltinan M.J."/>
            <person name="Tyler B.M."/>
            <person name="Meinhardt L.W."/>
            <person name="Bailey B.A."/>
        </authorList>
    </citation>
    <scope>NUCLEOTIDE SEQUENCE [LARGE SCALE GENOMIC DNA]</scope>
    <source>
        <strain evidence="3">zdho120</strain>
    </source>
</reference>
<dbReference type="Proteomes" id="UP000198211">
    <property type="component" value="Unassembled WGS sequence"/>
</dbReference>
<evidence type="ECO:0000313" key="3">
    <source>
        <dbReference type="Proteomes" id="UP000198211"/>
    </source>
</evidence>